<name>A0AAN9LYI3_CANGL</name>
<protein>
    <submittedName>
        <fullName evidence="2">Uncharacterized protein</fullName>
    </submittedName>
</protein>
<comment type="caution">
    <text evidence="2">The sequence shown here is derived from an EMBL/GenBank/DDBJ whole genome shotgun (WGS) entry which is preliminary data.</text>
</comment>
<organism evidence="2 3">
    <name type="scientific">Canavalia gladiata</name>
    <name type="common">Sword bean</name>
    <name type="synonym">Dolichos gladiatus</name>
    <dbReference type="NCBI Taxonomy" id="3824"/>
    <lineage>
        <taxon>Eukaryota</taxon>
        <taxon>Viridiplantae</taxon>
        <taxon>Streptophyta</taxon>
        <taxon>Embryophyta</taxon>
        <taxon>Tracheophyta</taxon>
        <taxon>Spermatophyta</taxon>
        <taxon>Magnoliopsida</taxon>
        <taxon>eudicotyledons</taxon>
        <taxon>Gunneridae</taxon>
        <taxon>Pentapetalae</taxon>
        <taxon>rosids</taxon>
        <taxon>fabids</taxon>
        <taxon>Fabales</taxon>
        <taxon>Fabaceae</taxon>
        <taxon>Papilionoideae</taxon>
        <taxon>50 kb inversion clade</taxon>
        <taxon>NPAAA clade</taxon>
        <taxon>indigoferoid/millettioid clade</taxon>
        <taxon>Phaseoleae</taxon>
        <taxon>Canavalia</taxon>
    </lineage>
</organism>
<proteinExistence type="predicted"/>
<feature type="region of interest" description="Disordered" evidence="1">
    <location>
        <begin position="83"/>
        <end position="111"/>
    </location>
</feature>
<keyword evidence="3" id="KW-1185">Reference proteome</keyword>
<gene>
    <name evidence="2" type="ORF">VNO77_14864</name>
</gene>
<accession>A0AAN9LYI3</accession>
<dbReference type="Proteomes" id="UP001367508">
    <property type="component" value="Unassembled WGS sequence"/>
</dbReference>
<evidence type="ECO:0000313" key="3">
    <source>
        <dbReference type="Proteomes" id="UP001367508"/>
    </source>
</evidence>
<dbReference type="EMBL" id="JAYMYQ010000003">
    <property type="protein sequence ID" value="KAK7344785.1"/>
    <property type="molecule type" value="Genomic_DNA"/>
</dbReference>
<reference evidence="2 3" key="1">
    <citation type="submission" date="2024-01" db="EMBL/GenBank/DDBJ databases">
        <title>The genomes of 5 underutilized Papilionoideae crops provide insights into root nodulation and disease resistanc.</title>
        <authorList>
            <person name="Jiang F."/>
        </authorList>
    </citation>
    <scope>NUCLEOTIDE SEQUENCE [LARGE SCALE GENOMIC DNA]</scope>
    <source>
        <strain evidence="2">LVBAO_FW01</strain>
        <tissue evidence="2">Leaves</tissue>
    </source>
</reference>
<sequence>MARGVFHLSGIRGVAPLASGTFHSLWSSSNVRCLPKPFKSRRGLVNTTSTGSLGIYCSRSSFPPLREGCFGDCLGRTWFLSGAPSGSRPEAVNSWDEKPELGARPIGPSSRGRAASKCASCMGSSLGPKKTPLLWEFWNYLRMTP</sequence>
<evidence type="ECO:0000313" key="2">
    <source>
        <dbReference type="EMBL" id="KAK7344785.1"/>
    </source>
</evidence>
<evidence type="ECO:0000256" key="1">
    <source>
        <dbReference type="SAM" id="MobiDB-lite"/>
    </source>
</evidence>
<dbReference type="AlphaFoldDB" id="A0AAN9LYI3"/>